<gene>
    <name evidence="1" type="ORF">CDN99_15800</name>
</gene>
<comment type="caution">
    <text evidence="1">The sequence shown here is derived from an EMBL/GenBank/DDBJ whole genome shotgun (WGS) entry which is preliminary data.</text>
</comment>
<keyword evidence="2" id="KW-1185">Reference proteome</keyword>
<sequence>MLNLDQLIAIEDQAARACAGWLRRQAAEIRADLPSLEGELLAHAQALLVKLEHLERSDRPASIPNGEPDYLCPALTLPGMPFSAVA</sequence>
<dbReference type="EMBL" id="NIOF01000006">
    <property type="protein sequence ID" value="OWQ88932.1"/>
    <property type="molecule type" value="Genomic_DNA"/>
</dbReference>
<accession>A0A246J8S0</accession>
<dbReference type="RefSeq" id="WP_088385819.1">
    <property type="nucleotide sequence ID" value="NZ_NIOF01000006.1"/>
</dbReference>
<protein>
    <submittedName>
        <fullName evidence="1">Uncharacterized protein</fullName>
    </submittedName>
</protein>
<dbReference type="AlphaFoldDB" id="A0A246J8S0"/>
<name>A0A246J8S0_9BURK</name>
<evidence type="ECO:0000313" key="2">
    <source>
        <dbReference type="Proteomes" id="UP000197468"/>
    </source>
</evidence>
<organism evidence="1 2">
    <name type="scientific">Roseateles aquatilis</name>
    <dbReference type="NCBI Taxonomy" id="431061"/>
    <lineage>
        <taxon>Bacteria</taxon>
        <taxon>Pseudomonadati</taxon>
        <taxon>Pseudomonadota</taxon>
        <taxon>Betaproteobacteria</taxon>
        <taxon>Burkholderiales</taxon>
        <taxon>Sphaerotilaceae</taxon>
        <taxon>Roseateles</taxon>
    </lineage>
</organism>
<dbReference type="Proteomes" id="UP000197468">
    <property type="component" value="Unassembled WGS sequence"/>
</dbReference>
<evidence type="ECO:0000313" key="1">
    <source>
        <dbReference type="EMBL" id="OWQ88932.1"/>
    </source>
</evidence>
<proteinExistence type="predicted"/>
<reference evidence="1 2" key="1">
    <citation type="journal article" date="2008" name="Int. J. Syst. Evol. Microbiol.">
        <title>Description of Roseateles aquatilis sp. nov. and Roseateles terrae sp. nov., in the class Betaproteobacteria, and emended description of the genus Roseateles.</title>
        <authorList>
            <person name="Gomila M."/>
            <person name="Bowien B."/>
            <person name="Falsen E."/>
            <person name="Moore E.R."/>
            <person name="Lalucat J."/>
        </authorList>
    </citation>
    <scope>NUCLEOTIDE SEQUENCE [LARGE SCALE GENOMIC DNA]</scope>
    <source>
        <strain evidence="1 2">CCUG 48205</strain>
    </source>
</reference>